<dbReference type="GO" id="GO:0005525">
    <property type="term" value="F:GTP binding"/>
    <property type="evidence" value="ECO:0007669"/>
    <property type="project" value="UniProtKB-KW"/>
</dbReference>
<organism evidence="11">
    <name type="scientific">marine metagenome</name>
    <dbReference type="NCBI Taxonomy" id="408172"/>
    <lineage>
        <taxon>unclassified sequences</taxon>
        <taxon>metagenomes</taxon>
        <taxon>ecological metagenomes</taxon>
    </lineage>
</organism>
<dbReference type="SUPFAM" id="SSF47364">
    <property type="entry name" value="Domain of the SRP/SRP receptor G-proteins"/>
    <property type="match status" value="1"/>
</dbReference>
<evidence type="ECO:0000313" key="11">
    <source>
        <dbReference type="EMBL" id="SVB19536.1"/>
    </source>
</evidence>
<evidence type="ECO:0000256" key="4">
    <source>
        <dbReference type="ARBA" id="ARBA00022490"/>
    </source>
</evidence>
<dbReference type="AlphaFoldDB" id="A0A382C0D7"/>
<dbReference type="GO" id="GO:0005737">
    <property type="term" value="C:cytoplasm"/>
    <property type="evidence" value="ECO:0007669"/>
    <property type="project" value="UniProtKB-ARBA"/>
</dbReference>
<dbReference type="InterPro" id="IPR013822">
    <property type="entry name" value="Signal_recog_particl_SRP54_hlx"/>
</dbReference>
<dbReference type="InterPro" id="IPR036225">
    <property type="entry name" value="SRP/SRP_N"/>
</dbReference>
<dbReference type="InterPro" id="IPR042101">
    <property type="entry name" value="SRP54_N_sf"/>
</dbReference>
<dbReference type="Gene3D" id="3.40.50.300">
    <property type="entry name" value="P-loop containing nucleotide triphosphate hydrolases"/>
    <property type="match status" value="1"/>
</dbReference>
<comment type="similarity">
    <text evidence="2">Belongs to the GTP-binding SRP family.</text>
</comment>
<dbReference type="SMART" id="SM00962">
    <property type="entry name" value="SRP54"/>
    <property type="match status" value="1"/>
</dbReference>
<keyword evidence="4" id="KW-0963">Cytoplasm</keyword>
<evidence type="ECO:0000256" key="7">
    <source>
        <dbReference type="ARBA" id="ARBA00023134"/>
    </source>
</evidence>
<dbReference type="NCBIfam" id="TIGR00064">
    <property type="entry name" value="ftsY"/>
    <property type="match status" value="1"/>
</dbReference>
<reference evidence="11" key="1">
    <citation type="submission" date="2018-05" db="EMBL/GenBank/DDBJ databases">
        <authorList>
            <person name="Lanie J.A."/>
            <person name="Ng W.-L."/>
            <person name="Kazmierczak K.M."/>
            <person name="Andrzejewski T.M."/>
            <person name="Davidsen T.M."/>
            <person name="Wayne K.J."/>
            <person name="Tettelin H."/>
            <person name="Glass J.I."/>
            <person name="Rusch D."/>
            <person name="Podicherti R."/>
            <person name="Tsui H.-C.T."/>
            <person name="Winkler M.E."/>
        </authorList>
    </citation>
    <scope>NUCLEOTIDE SEQUENCE</scope>
</reference>
<evidence type="ECO:0000259" key="10">
    <source>
        <dbReference type="PROSITE" id="PS00300"/>
    </source>
</evidence>
<proteinExistence type="inferred from homology"/>
<dbReference type="GO" id="GO:0005886">
    <property type="term" value="C:plasma membrane"/>
    <property type="evidence" value="ECO:0007669"/>
    <property type="project" value="UniProtKB-SubCell"/>
</dbReference>
<comment type="subcellular location">
    <subcellularLocation>
        <location evidence="1">Cell membrane</location>
        <topology evidence="1">Peripheral membrane protein</topology>
        <orientation evidence="1">Cytoplasmic side</orientation>
    </subcellularLocation>
</comment>
<keyword evidence="9" id="KW-0675">Receptor</keyword>
<evidence type="ECO:0000256" key="1">
    <source>
        <dbReference type="ARBA" id="ARBA00004413"/>
    </source>
</evidence>
<gene>
    <name evidence="11" type="ORF">METZ01_LOCUS172390</name>
</gene>
<keyword evidence="3" id="KW-1003">Cell membrane</keyword>
<keyword evidence="7" id="KW-0342">GTP-binding</keyword>
<dbReference type="InterPro" id="IPR000897">
    <property type="entry name" value="SRP54_GTPase_dom"/>
</dbReference>
<dbReference type="EMBL" id="UINC01032225">
    <property type="protein sequence ID" value="SVB19536.1"/>
    <property type="molecule type" value="Genomic_DNA"/>
</dbReference>
<dbReference type="PANTHER" id="PTHR43134">
    <property type="entry name" value="SIGNAL RECOGNITION PARTICLE RECEPTOR SUBUNIT ALPHA"/>
    <property type="match status" value="1"/>
</dbReference>
<dbReference type="Pfam" id="PF02881">
    <property type="entry name" value="SRP54_N"/>
    <property type="match status" value="1"/>
</dbReference>
<dbReference type="InterPro" id="IPR027417">
    <property type="entry name" value="P-loop_NTPase"/>
</dbReference>
<evidence type="ECO:0000256" key="3">
    <source>
        <dbReference type="ARBA" id="ARBA00022475"/>
    </source>
</evidence>
<dbReference type="InterPro" id="IPR003593">
    <property type="entry name" value="AAA+_ATPase"/>
</dbReference>
<dbReference type="PROSITE" id="PS00300">
    <property type="entry name" value="SRP54"/>
    <property type="match status" value="1"/>
</dbReference>
<dbReference type="SUPFAM" id="SSF52540">
    <property type="entry name" value="P-loop containing nucleoside triphosphate hydrolases"/>
    <property type="match status" value="1"/>
</dbReference>
<keyword evidence="8" id="KW-0472">Membrane</keyword>
<keyword evidence="5" id="KW-0547">Nucleotide-binding</keyword>
<dbReference type="Pfam" id="PF00448">
    <property type="entry name" value="SRP54"/>
    <property type="match status" value="1"/>
</dbReference>
<dbReference type="FunFam" id="3.40.50.300:FF:000053">
    <property type="entry name" value="Signal recognition particle receptor FtsY"/>
    <property type="match status" value="1"/>
</dbReference>
<evidence type="ECO:0000256" key="9">
    <source>
        <dbReference type="ARBA" id="ARBA00023170"/>
    </source>
</evidence>
<evidence type="ECO:0000256" key="6">
    <source>
        <dbReference type="ARBA" id="ARBA00022801"/>
    </source>
</evidence>
<evidence type="ECO:0000256" key="8">
    <source>
        <dbReference type="ARBA" id="ARBA00023136"/>
    </source>
</evidence>
<dbReference type="GO" id="GO:0003924">
    <property type="term" value="F:GTPase activity"/>
    <property type="evidence" value="ECO:0007669"/>
    <property type="project" value="TreeGrafter"/>
</dbReference>
<name>A0A382C0D7_9ZZZZ</name>
<dbReference type="Gene3D" id="1.20.120.140">
    <property type="entry name" value="Signal recognition particle SRP54, nucleotide-binding domain"/>
    <property type="match status" value="1"/>
</dbReference>
<dbReference type="GO" id="GO:0006614">
    <property type="term" value="P:SRP-dependent cotranslational protein targeting to membrane"/>
    <property type="evidence" value="ECO:0007669"/>
    <property type="project" value="InterPro"/>
</dbReference>
<dbReference type="PANTHER" id="PTHR43134:SF1">
    <property type="entry name" value="SIGNAL RECOGNITION PARTICLE RECEPTOR SUBUNIT ALPHA"/>
    <property type="match status" value="1"/>
</dbReference>
<keyword evidence="6" id="KW-0378">Hydrolase</keyword>
<protein>
    <recommendedName>
        <fullName evidence="10">SRP54-type proteins GTP-binding domain-containing protein</fullName>
    </recommendedName>
</protein>
<dbReference type="InterPro" id="IPR004390">
    <property type="entry name" value="SR_rcpt_FtsY"/>
</dbReference>
<dbReference type="GO" id="GO:0005047">
    <property type="term" value="F:signal recognition particle binding"/>
    <property type="evidence" value="ECO:0007669"/>
    <property type="project" value="TreeGrafter"/>
</dbReference>
<evidence type="ECO:0000256" key="5">
    <source>
        <dbReference type="ARBA" id="ARBA00022741"/>
    </source>
</evidence>
<accession>A0A382C0D7</accession>
<evidence type="ECO:0000256" key="2">
    <source>
        <dbReference type="ARBA" id="ARBA00008531"/>
    </source>
</evidence>
<sequence length="273" mass="29859">MAGKRITPESLESLEEQLLGADLGFETVESIIDMVEHHSKSNFIEKVGDHLVSLLPESFNPVPFQVPTILMVVGVNGSGKTTTAAKLAQVYKKIGQTVTLIAADTYRAAAVDQLKIWGNRVGCHLVCNDKTSEPTSILFDGLVSAKSNNSNVIIVDTAGRLHTYSNLMEELAKMYRVIENRFPEFDIKSLIIMDASLGQNSVIQAKEFGKHVKLDGAILTKLDGTARGGIVFPLFQELEIPVQFIGVGEDLGDLEFFDPQNYVDGLLGLNQHD</sequence>
<feature type="domain" description="SRP54-type proteins GTP-binding" evidence="10">
    <location>
        <begin position="241"/>
        <end position="254"/>
    </location>
</feature>
<dbReference type="SMART" id="SM00382">
    <property type="entry name" value="AAA"/>
    <property type="match status" value="1"/>
</dbReference>